<evidence type="ECO:0000256" key="1">
    <source>
        <dbReference type="SAM" id="Phobius"/>
    </source>
</evidence>
<feature type="transmembrane region" description="Helical" evidence="1">
    <location>
        <begin position="44"/>
        <end position="67"/>
    </location>
</feature>
<evidence type="ECO:0000313" key="3">
    <source>
        <dbReference type="Proteomes" id="UP000054107"/>
    </source>
</evidence>
<dbReference type="Proteomes" id="UP000054107">
    <property type="component" value="Unassembled WGS sequence"/>
</dbReference>
<keyword evidence="1" id="KW-1133">Transmembrane helix</keyword>
<reference evidence="2 3" key="1">
    <citation type="submission" date="2014-09" db="EMBL/GenBank/DDBJ databases">
        <authorList>
            <person name="Ellenberger Sabrina"/>
        </authorList>
    </citation>
    <scope>NUCLEOTIDE SEQUENCE [LARGE SCALE GENOMIC DNA]</scope>
    <source>
        <strain evidence="2 3">CBS 412.66</strain>
    </source>
</reference>
<evidence type="ECO:0000313" key="2">
    <source>
        <dbReference type="EMBL" id="CEP11300.1"/>
    </source>
</evidence>
<keyword evidence="1" id="KW-0472">Membrane</keyword>
<keyword evidence="3" id="KW-1185">Reference proteome</keyword>
<name>A0A0B7N785_9FUNG</name>
<protein>
    <submittedName>
        <fullName evidence="2">Uncharacterized protein</fullName>
    </submittedName>
</protein>
<gene>
    <name evidence="2" type="primary">PARPA_05125.1 scaffold 16505</name>
</gene>
<sequence>MVSRQEEIAALIAAAAATKAAIWKKVLFAVMVKIAIARLDRLQMPAVPMIAAITITVLVFPQLKVYLGKKN</sequence>
<keyword evidence="1" id="KW-0812">Transmembrane</keyword>
<organism evidence="2 3">
    <name type="scientific">Parasitella parasitica</name>
    <dbReference type="NCBI Taxonomy" id="35722"/>
    <lineage>
        <taxon>Eukaryota</taxon>
        <taxon>Fungi</taxon>
        <taxon>Fungi incertae sedis</taxon>
        <taxon>Mucoromycota</taxon>
        <taxon>Mucoromycotina</taxon>
        <taxon>Mucoromycetes</taxon>
        <taxon>Mucorales</taxon>
        <taxon>Mucorineae</taxon>
        <taxon>Mucoraceae</taxon>
        <taxon>Parasitella</taxon>
    </lineage>
</organism>
<dbReference type="AlphaFoldDB" id="A0A0B7N785"/>
<dbReference type="EMBL" id="LN726018">
    <property type="protein sequence ID" value="CEP11300.1"/>
    <property type="molecule type" value="Genomic_DNA"/>
</dbReference>
<accession>A0A0B7N785</accession>
<proteinExistence type="predicted"/>